<evidence type="ECO:0000313" key="4">
    <source>
        <dbReference type="WBParaSite" id="HNAJ_0001088601-mRNA-1"/>
    </source>
</evidence>
<sequence>MSKRSKSTMKMSSSSDEQMNEQSPGKSNPNLDVTNTNSDVDRENQISEEISKVNRFLTEIKIKNMFHISPKINVSSSQRLSTHKQASRPGQNLIKTTQLNALRTFHRLFRGKKELDKVIRVTKRGDRSSGLKVNGAKEEEKGTNGISSKTDTTQTTFLTSTTLSSSSDSSTSSILDQEESDNDGAEDEIKEKSSPQAPSSGL</sequence>
<feature type="region of interest" description="Disordered" evidence="1">
    <location>
        <begin position="1"/>
        <end position="46"/>
    </location>
</feature>
<accession>A0A0R3TT65</accession>
<name>A0A0R3TT65_RODNA</name>
<feature type="compositionally biased region" description="Polar residues" evidence="1">
    <location>
        <begin position="16"/>
        <end position="38"/>
    </location>
</feature>
<reference evidence="2 3" key="2">
    <citation type="submission" date="2018-11" db="EMBL/GenBank/DDBJ databases">
        <authorList>
            <consortium name="Pathogen Informatics"/>
        </authorList>
    </citation>
    <scope>NUCLEOTIDE SEQUENCE [LARGE SCALE GENOMIC DNA]</scope>
</reference>
<proteinExistence type="predicted"/>
<dbReference type="Proteomes" id="UP000278807">
    <property type="component" value="Unassembled WGS sequence"/>
</dbReference>
<evidence type="ECO:0000313" key="2">
    <source>
        <dbReference type="EMBL" id="VDO09016.1"/>
    </source>
</evidence>
<evidence type="ECO:0000256" key="1">
    <source>
        <dbReference type="SAM" id="MobiDB-lite"/>
    </source>
</evidence>
<protein>
    <submittedName>
        <fullName evidence="2 4">Uncharacterized protein</fullName>
    </submittedName>
</protein>
<evidence type="ECO:0000313" key="3">
    <source>
        <dbReference type="Proteomes" id="UP000278807"/>
    </source>
</evidence>
<dbReference type="AlphaFoldDB" id="A0A0R3TT65"/>
<organism evidence="4">
    <name type="scientific">Rodentolepis nana</name>
    <name type="common">Dwarf tapeworm</name>
    <name type="synonym">Hymenolepis nana</name>
    <dbReference type="NCBI Taxonomy" id="102285"/>
    <lineage>
        <taxon>Eukaryota</taxon>
        <taxon>Metazoa</taxon>
        <taxon>Spiralia</taxon>
        <taxon>Lophotrochozoa</taxon>
        <taxon>Platyhelminthes</taxon>
        <taxon>Cestoda</taxon>
        <taxon>Eucestoda</taxon>
        <taxon>Cyclophyllidea</taxon>
        <taxon>Hymenolepididae</taxon>
        <taxon>Rodentolepis</taxon>
    </lineage>
</organism>
<gene>
    <name evidence="2" type="ORF">HNAJ_LOCUS10880</name>
</gene>
<dbReference type="WBParaSite" id="HNAJ_0001088601-mRNA-1">
    <property type="protein sequence ID" value="HNAJ_0001088601-mRNA-1"/>
    <property type="gene ID" value="HNAJ_0001088601"/>
</dbReference>
<feature type="region of interest" description="Disordered" evidence="1">
    <location>
        <begin position="123"/>
        <end position="202"/>
    </location>
</feature>
<keyword evidence="3" id="KW-1185">Reference proteome</keyword>
<feature type="compositionally biased region" description="Low complexity" evidence="1">
    <location>
        <begin position="147"/>
        <end position="173"/>
    </location>
</feature>
<reference evidence="4" key="1">
    <citation type="submission" date="2017-02" db="UniProtKB">
        <authorList>
            <consortium name="WormBaseParasite"/>
        </authorList>
    </citation>
    <scope>IDENTIFICATION</scope>
</reference>
<dbReference type="EMBL" id="UZAE01013269">
    <property type="protein sequence ID" value="VDO09016.1"/>
    <property type="molecule type" value="Genomic_DNA"/>
</dbReference>
<feature type="compositionally biased region" description="Basic and acidic residues" evidence="1">
    <location>
        <begin position="123"/>
        <end position="142"/>
    </location>
</feature>
<feature type="compositionally biased region" description="Acidic residues" evidence="1">
    <location>
        <begin position="176"/>
        <end position="186"/>
    </location>
</feature>